<proteinExistence type="predicted"/>
<dbReference type="KEGG" id="bsto:C0V70_11255"/>
<name>A0A2K9NT56_BACTC</name>
<keyword evidence="2" id="KW-1185">Reference proteome</keyword>
<evidence type="ECO:0000313" key="2">
    <source>
        <dbReference type="Proteomes" id="UP000235584"/>
    </source>
</evidence>
<accession>A0A2K9NT56</accession>
<organism evidence="1 2">
    <name type="scientific">Bacteriovorax stolpii</name>
    <name type="common">Bdellovibrio stolpii</name>
    <dbReference type="NCBI Taxonomy" id="960"/>
    <lineage>
        <taxon>Bacteria</taxon>
        <taxon>Pseudomonadati</taxon>
        <taxon>Bdellovibrionota</taxon>
        <taxon>Bacteriovoracia</taxon>
        <taxon>Bacteriovoracales</taxon>
        <taxon>Bacteriovoracaceae</taxon>
        <taxon>Bacteriovorax</taxon>
    </lineage>
</organism>
<reference evidence="1 2" key="1">
    <citation type="submission" date="2018-01" db="EMBL/GenBank/DDBJ databases">
        <title>Complete genome sequence of Bacteriovorax stolpii DSM12778.</title>
        <authorList>
            <person name="Tang B."/>
            <person name="Chang J."/>
        </authorList>
    </citation>
    <scope>NUCLEOTIDE SEQUENCE [LARGE SCALE GENOMIC DNA]</scope>
    <source>
        <strain evidence="1 2">DSM 12778</strain>
    </source>
</reference>
<dbReference type="AlphaFoldDB" id="A0A2K9NT56"/>
<sequence length="113" mass="13046">MASVVKMGSAVYLKFNPDMDELSDMKFTFERIGGESFVFDLTSLKSMGRHALNELMNFQEEARKKGDVYILTPESNMREELLNLHAIKDSEIYKDRNEVRQALKKKAKGHFPI</sequence>
<evidence type="ECO:0000313" key="1">
    <source>
        <dbReference type="EMBL" id="AUN98667.1"/>
    </source>
</evidence>
<dbReference type="EMBL" id="CP025704">
    <property type="protein sequence ID" value="AUN98667.1"/>
    <property type="molecule type" value="Genomic_DNA"/>
</dbReference>
<gene>
    <name evidence="1" type="ORF">C0V70_11255</name>
</gene>
<dbReference type="Proteomes" id="UP000235584">
    <property type="component" value="Chromosome"/>
</dbReference>
<dbReference type="RefSeq" id="WP_102243958.1">
    <property type="nucleotide sequence ID" value="NZ_CP025704.1"/>
</dbReference>
<protein>
    <submittedName>
        <fullName evidence="1">Uncharacterized protein</fullName>
    </submittedName>
</protein>